<dbReference type="EnsemblPlants" id="KQL23058">
    <property type="protein sequence ID" value="KQL23058"/>
    <property type="gene ID" value="SETIT_031091mg"/>
</dbReference>
<reference evidence="3" key="3">
    <citation type="submission" date="2018-08" db="UniProtKB">
        <authorList>
            <consortium name="EnsemblPlants"/>
        </authorList>
    </citation>
    <scope>IDENTIFICATION</scope>
    <source>
        <strain evidence="3">Yugu1</strain>
    </source>
</reference>
<dbReference type="AlphaFoldDB" id="K3ZWV9"/>
<dbReference type="OMA" id="WLERSCF"/>
<evidence type="ECO:0000313" key="4">
    <source>
        <dbReference type="Proteomes" id="UP000004995"/>
    </source>
</evidence>
<dbReference type="HOGENOM" id="CLU_063146_5_1_1"/>
<dbReference type="GeneID" id="101778853"/>
<evidence type="ECO:0000313" key="3">
    <source>
        <dbReference type="EnsemblPlants" id="KQL23058"/>
    </source>
</evidence>
<dbReference type="KEGG" id="sita:101778853"/>
<evidence type="ECO:0000256" key="1">
    <source>
        <dbReference type="ARBA" id="ARBA00005437"/>
    </source>
</evidence>
<accession>K3ZWV9</accession>
<dbReference type="InterPro" id="IPR025659">
    <property type="entry name" value="Tubby-like_C"/>
</dbReference>
<organism evidence="2">
    <name type="scientific">Setaria italica</name>
    <name type="common">Foxtail millet</name>
    <name type="synonym">Panicum italicum</name>
    <dbReference type="NCBI Taxonomy" id="4555"/>
    <lineage>
        <taxon>Eukaryota</taxon>
        <taxon>Viridiplantae</taxon>
        <taxon>Streptophyta</taxon>
        <taxon>Embryophyta</taxon>
        <taxon>Tracheophyta</taxon>
        <taxon>Spermatophyta</taxon>
        <taxon>Magnoliopsida</taxon>
        <taxon>Liliopsida</taxon>
        <taxon>Poales</taxon>
        <taxon>Poaceae</taxon>
        <taxon>PACMAD clade</taxon>
        <taxon>Panicoideae</taxon>
        <taxon>Panicodae</taxon>
        <taxon>Paniceae</taxon>
        <taxon>Cenchrinae</taxon>
        <taxon>Setaria</taxon>
    </lineage>
</organism>
<evidence type="ECO:0008006" key="5">
    <source>
        <dbReference type="Google" id="ProtNLM"/>
    </source>
</evidence>
<dbReference type="Gene3D" id="2.40.160.200">
    <property type="entry name" value="LURP1-related"/>
    <property type="match status" value="1"/>
</dbReference>
<comment type="similarity">
    <text evidence="1">Belongs to the LOR family.</text>
</comment>
<dbReference type="eggNOG" id="ENOG502QUU9">
    <property type="taxonomic scope" value="Eukaryota"/>
</dbReference>
<evidence type="ECO:0000313" key="2">
    <source>
        <dbReference type="EMBL" id="RCV10147.1"/>
    </source>
</evidence>
<dbReference type="STRING" id="4555.K3ZWV9"/>
<dbReference type="PANTHER" id="PTHR31087:SF167">
    <property type="entry name" value="PROTEIN LURP1"/>
    <property type="match status" value="1"/>
</dbReference>
<dbReference type="RefSeq" id="XP_004955839.1">
    <property type="nucleotide sequence ID" value="XM_004955782.1"/>
</dbReference>
<dbReference type="PANTHER" id="PTHR31087">
    <property type="match status" value="1"/>
</dbReference>
<sequence>MALPSGNEPLLAAAPPVPAPVVVVSPQFCAKEVVPLTVTKKVKSLTGGDFTVTDPSGAVVLQFKGSVWSVRNRRVLVDAAGQPILSMHEKVLSMHNRWEVFRGDSSNASDLLFTVKRSTLLQLRTELEVFLAGNNTAQQACDFKLKGSYFDRDCAFYLGDSNTMIAQISRKYTASNVLLGKDTFNVTVFPDVDHVFVAVLVVVLDEVHSRDRNY</sequence>
<dbReference type="Pfam" id="PF04525">
    <property type="entry name" value="LOR"/>
    <property type="match status" value="1"/>
</dbReference>
<name>K3ZWV9_SETIT</name>
<protein>
    <recommendedName>
        <fullName evidence="5">Protein LURP-one-related 15</fullName>
    </recommendedName>
</protein>
<dbReference type="EMBL" id="AGNK02000778">
    <property type="status" value="NOT_ANNOTATED_CDS"/>
    <property type="molecule type" value="Genomic_DNA"/>
</dbReference>
<dbReference type="InterPro" id="IPR038595">
    <property type="entry name" value="LOR_sf"/>
</dbReference>
<dbReference type="OrthoDB" id="97518at2759"/>
<keyword evidence="4" id="KW-1185">Reference proteome</keyword>
<gene>
    <name evidence="3" type="primary">LOC101778853</name>
    <name evidence="2" type="ORF">SETIT_2G089100v2</name>
</gene>
<dbReference type="Proteomes" id="UP000004995">
    <property type="component" value="Unassembled WGS sequence"/>
</dbReference>
<dbReference type="EMBL" id="CM003529">
    <property type="protein sequence ID" value="RCV10147.1"/>
    <property type="molecule type" value="Genomic_DNA"/>
</dbReference>
<dbReference type="Gramene" id="KQL23058">
    <property type="protein sequence ID" value="KQL23058"/>
    <property type="gene ID" value="SETIT_031091mg"/>
</dbReference>
<dbReference type="InterPro" id="IPR007612">
    <property type="entry name" value="LOR"/>
</dbReference>
<proteinExistence type="inferred from homology"/>
<dbReference type="SUPFAM" id="SSF54518">
    <property type="entry name" value="Tubby C-terminal domain-like"/>
    <property type="match status" value="1"/>
</dbReference>
<reference evidence="2" key="2">
    <citation type="submission" date="2015-07" db="EMBL/GenBank/DDBJ databases">
        <authorList>
            <person name="Noorani M."/>
        </authorList>
    </citation>
    <scope>NUCLEOTIDE SEQUENCE</scope>
    <source>
        <strain evidence="2">Yugu1</strain>
    </source>
</reference>
<reference evidence="2 4" key="1">
    <citation type="journal article" date="2012" name="Nat. Biotechnol.">
        <title>Reference genome sequence of the model plant Setaria.</title>
        <authorList>
            <person name="Bennetzen J.L."/>
            <person name="Schmutz J."/>
            <person name="Wang H."/>
            <person name="Percifield R."/>
            <person name="Hawkins J."/>
            <person name="Pontaroli A.C."/>
            <person name="Estep M."/>
            <person name="Feng L."/>
            <person name="Vaughn J.N."/>
            <person name="Grimwood J."/>
            <person name="Jenkins J."/>
            <person name="Barry K."/>
            <person name="Lindquist E."/>
            <person name="Hellsten U."/>
            <person name="Deshpande S."/>
            <person name="Wang X."/>
            <person name="Wu X."/>
            <person name="Mitros T."/>
            <person name="Triplett J."/>
            <person name="Yang X."/>
            <person name="Ye C.Y."/>
            <person name="Mauro-Herrera M."/>
            <person name="Wang L."/>
            <person name="Li P."/>
            <person name="Sharma M."/>
            <person name="Sharma R."/>
            <person name="Ronald P.C."/>
            <person name="Panaud O."/>
            <person name="Kellogg E.A."/>
            <person name="Brutnell T.P."/>
            <person name="Doust A.N."/>
            <person name="Tuskan G.A."/>
            <person name="Rokhsar D."/>
            <person name="Devos K.M."/>
        </authorList>
    </citation>
    <scope>NUCLEOTIDE SEQUENCE [LARGE SCALE GENOMIC DNA]</scope>
    <source>
        <strain evidence="4">cv. Yugu1</strain>
        <strain evidence="2">Yugu1</strain>
    </source>
</reference>